<keyword evidence="1" id="KW-0969">Cilium</keyword>
<dbReference type="EMBL" id="CP002588">
    <property type="protein sequence ID" value="AEA47476.1"/>
    <property type="molecule type" value="Genomic_DNA"/>
</dbReference>
<dbReference type="AlphaFoldDB" id="F2KP72"/>
<keyword evidence="2" id="KW-1185">Reference proteome</keyword>
<evidence type="ECO:0000313" key="1">
    <source>
        <dbReference type="EMBL" id="AEA47476.1"/>
    </source>
</evidence>
<evidence type="ECO:0000313" key="2">
    <source>
        <dbReference type="Proteomes" id="UP000008136"/>
    </source>
</evidence>
<dbReference type="PANTHER" id="PTHR42200:SF2">
    <property type="entry name" value="ARCHAEAL FLAGELLA-RELATED PROTEIN F"/>
    <property type="match status" value="1"/>
</dbReference>
<name>F2KP72_ARCVS</name>
<keyword evidence="1" id="KW-0966">Cell projection</keyword>
<accession>F2KP72</accession>
<proteinExistence type="predicted"/>
<dbReference type="PANTHER" id="PTHR42200">
    <property type="entry name" value="ARCHAEAL FLAGELLA-RELATED PROTEIN F-RELATED"/>
    <property type="match status" value="1"/>
</dbReference>
<dbReference type="GO" id="GO:0005198">
    <property type="term" value="F:structural molecule activity"/>
    <property type="evidence" value="ECO:0007669"/>
    <property type="project" value="InterPro"/>
</dbReference>
<dbReference type="RefSeq" id="WP_013684137.1">
    <property type="nucleotide sequence ID" value="NC_015320.1"/>
</dbReference>
<dbReference type="STRING" id="693661.Arcve_1473"/>
<dbReference type="GeneID" id="10394597"/>
<dbReference type="GO" id="GO:0097588">
    <property type="term" value="P:archaeal or bacterial-type flagellum-dependent cell motility"/>
    <property type="evidence" value="ECO:0007669"/>
    <property type="project" value="InterPro"/>
</dbReference>
<dbReference type="OrthoDB" id="183655at2157"/>
<dbReference type="KEGG" id="ave:Arcve_1473"/>
<organism evidence="1 2">
    <name type="scientific">Archaeoglobus veneficus (strain DSM 11195 / SNP6)</name>
    <dbReference type="NCBI Taxonomy" id="693661"/>
    <lineage>
        <taxon>Archaea</taxon>
        <taxon>Methanobacteriati</taxon>
        <taxon>Methanobacteriota</taxon>
        <taxon>Archaeoglobi</taxon>
        <taxon>Archaeoglobales</taxon>
        <taxon>Archaeoglobaceae</taxon>
        <taxon>Archaeoglobus</taxon>
    </lineage>
</organism>
<keyword evidence="1" id="KW-0282">Flagellum</keyword>
<dbReference type="HOGENOM" id="CLU_134827_0_0_2"/>
<dbReference type="Proteomes" id="UP000008136">
    <property type="component" value="Chromosome"/>
</dbReference>
<gene>
    <name evidence="1" type="ordered locus">Arcve_1473</name>
</gene>
<sequence>MASESASHIVLFIAALVVSSAVAAVMVSTVGELSGVLSQKNRILVESIKDDITIINDPKNVTTNPLIIYVKNTGLSTIPLDKKIVDVLVDGVYQTDYTMTSLSGNPQWEPGDVVEFRINVTLSPGSHVVRIYVRGTAWDELWFRV</sequence>
<reference evidence="1 2" key="1">
    <citation type="submission" date="2011-03" db="EMBL/GenBank/DDBJ databases">
        <title>The complete genome of Archaeoglobus veneficus SNP6.</title>
        <authorList>
            <consortium name="US DOE Joint Genome Institute (JGI-PGF)"/>
            <person name="Lucas S."/>
            <person name="Copeland A."/>
            <person name="Lapidus A."/>
            <person name="Bruce D."/>
            <person name="Goodwin L."/>
            <person name="Pitluck S."/>
            <person name="Kyrpides N."/>
            <person name="Mavromatis K."/>
            <person name="Pagani I."/>
            <person name="Ivanova N."/>
            <person name="Mikhailova N."/>
            <person name="Lu M."/>
            <person name="Detter J.C."/>
            <person name="Tapia R."/>
            <person name="Han C."/>
            <person name="Land M."/>
            <person name="Hauser L."/>
            <person name="Markowitz V."/>
            <person name="Cheng J.-F."/>
            <person name="Hugenholtz P."/>
            <person name="Woyke T."/>
            <person name="Wu D."/>
            <person name="Spring S."/>
            <person name="Brambilla E."/>
            <person name="Klenk H.-P."/>
            <person name="Eisen J.A."/>
        </authorList>
    </citation>
    <scope>NUCLEOTIDE SEQUENCE [LARGE SCALE GENOMIC DNA]</scope>
    <source>
        <strain>SNP6</strain>
    </source>
</reference>
<dbReference type="InterPro" id="IPR002774">
    <property type="entry name" value="Flagellin_arc-type"/>
</dbReference>
<dbReference type="eggNOG" id="arCOG01822">
    <property type="taxonomic scope" value="Archaea"/>
</dbReference>
<protein>
    <submittedName>
        <fullName evidence="1">Flagellin</fullName>
    </submittedName>
</protein>
<dbReference type="Pfam" id="PF01917">
    <property type="entry name" value="Flagellin_arch-type"/>
    <property type="match status" value="1"/>
</dbReference>